<keyword evidence="4" id="KW-0281">Fimbrium</keyword>
<dbReference type="SUPFAM" id="SSF49401">
    <property type="entry name" value="Bacterial adhesins"/>
    <property type="match status" value="1"/>
</dbReference>
<feature type="chain" id="PRO_5004743335" evidence="5">
    <location>
        <begin position="23"/>
        <end position="167"/>
    </location>
</feature>
<feature type="signal peptide" evidence="5">
    <location>
        <begin position="1"/>
        <end position="22"/>
    </location>
</feature>
<organism evidence="7 8">
    <name type="scientific">Erwinia piriflorinigrans CFBP 5888</name>
    <dbReference type="NCBI Taxonomy" id="1161919"/>
    <lineage>
        <taxon>Bacteria</taxon>
        <taxon>Pseudomonadati</taxon>
        <taxon>Pseudomonadota</taxon>
        <taxon>Gammaproteobacteria</taxon>
        <taxon>Enterobacterales</taxon>
        <taxon>Erwiniaceae</taxon>
        <taxon>Erwinia</taxon>
    </lineage>
</organism>
<dbReference type="OrthoDB" id="6466366at2"/>
<reference evidence="7 8" key="1">
    <citation type="journal article" date="2013" name="Syst. Appl. Microbiol.">
        <title>Phylogenetic position and virulence apparatus of the pear flower necrosis pathogen Erwinia piriflorinigrans CFBP 5888T as assessed by comparative genomics.</title>
        <authorList>
            <person name="Smits T.H."/>
            <person name="Rezzonico F."/>
            <person name="Lopez M.M."/>
            <person name="Blom J."/>
            <person name="Goesmann A."/>
            <person name="Frey J.E."/>
            <person name="Duffy B."/>
        </authorList>
    </citation>
    <scope>NUCLEOTIDE SEQUENCE [LARGE SCALE GENOMIC DNA]</scope>
    <source>
        <strain evidence="8">CFBP5888</strain>
    </source>
</reference>
<evidence type="ECO:0000313" key="8">
    <source>
        <dbReference type="Proteomes" id="UP000018217"/>
    </source>
</evidence>
<dbReference type="PANTHER" id="PTHR33420:SF3">
    <property type="entry name" value="FIMBRIAL SUBUNIT ELFA"/>
    <property type="match status" value="1"/>
</dbReference>
<dbReference type="RefSeq" id="WP_023656166.1">
    <property type="nucleotide sequence ID" value="NZ_CAHS01000020.1"/>
</dbReference>
<evidence type="ECO:0000313" key="7">
    <source>
        <dbReference type="EMBL" id="CCG88401.1"/>
    </source>
</evidence>
<gene>
    <name evidence="7" type="primary">fimA</name>
    <name evidence="7" type="ORF">EPIR_3038</name>
</gene>
<dbReference type="InterPro" id="IPR036937">
    <property type="entry name" value="Adhesion_dom_fimbrial_sf"/>
</dbReference>
<dbReference type="GO" id="GO:0043709">
    <property type="term" value="P:cell adhesion involved in single-species biofilm formation"/>
    <property type="evidence" value="ECO:0007669"/>
    <property type="project" value="TreeGrafter"/>
</dbReference>
<evidence type="ECO:0000256" key="4">
    <source>
        <dbReference type="ARBA" id="ARBA00023263"/>
    </source>
</evidence>
<dbReference type="STRING" id="1161919.EPIR_3038"/>
<keyword evidence="3 5" id="KW-0732">Signal</keyword>
<evidence type="ECO:0000259" key="6">
    <source>
        <dbReference type="Pfam" id="PF00419"/>
    </source>
</evidence>
<feature type="domain" description="Fimbrial-type adhesion" evidence="6">
    <location>
        <begin position="31"/>
        <end position="166"/>
    </location>
</feature>
<proteinExistence type="inferred from homology"/>
<dbReference type="InterPro" id="IPR000259">
    <property type="entry name" value="Adhesion_dom_fimbrial"/>
</dbReference>
<evidence type="ECO:0000256" key="3">
    <source>
        <dbReference type="ARBA" id="ARBA00022729"/>
    </source>
</evidence>
<accession>V5ZAJ7</accession>
<dbReference type="Proteomes" id="UP000018217">
    <property type="component" value="Unassembled WGS sequence"/>
</dbReference>
<comment type="caution">
    <text evidence="7">The sequence shown here is derived from an EMBL/GenBank/DDBJ whole genome shotgun (WGS) entry which is preliminary data.</text>
</comment>
<protein>
    <submittedName>
        <fullName evidence="7">Type-1 fimbrial protein subunit</fullName>
    </submittedName>
</protein>
<dbReference type="InterPro" id="IPR008966">
    <property type="entry name" value="Adhesion_dom_sf"/>
</dbReference>
<dbReference type="Pfam" id="PF00419">
    <property type="entry name" value="Fimbrial"/>
    <property type="match status" value="1"/>
</dbReference>
<comment type="similarity">
    <text evidence="2">Belongs to the fimbrial protein family.</text>
</comment>
<dbReference type="PANTHER" id="PTHR33420">
    <property type="entry name" value="FIMBRIAL SUBUNIT ELFA-RELATED"/>
    <property type="match status" value="1"/>
</dbReference>
<keyword evidence="8" id="KW-1185">Reference proteome</keyword>
<evidence type="ECO:0000256" key="5">
    <source>
        <dbReference type="SAM" id="SignalP"/>
    </source>
</evidence>
<dbReference type="GO" id="GO:0009289">
    <property type="term" value="C:pilus"/>
    <property type="evidence" value="ECO:0007669"/>
    <property type="project" value="UniProtKB-SubCell"/>
</dbReference>
<comment type="subcellular location">
    <subcellularLocation>
        <location evidence="1">Fimbrium</location>
    </subcellularLocation>
</comment>
<name>V5ZAJ7_9GAMM</name>
<dbReference type="AlphaFoldDB" id="V5ZAJ7"/>
<evidence type="ECO:0000256" key="2">
    <source>
        <dbReference type="ARBA" id="ARBA00006671"/>
    </source>
</evidence>
<evidence type="ECO:0000256" key="1">
    <source>
        <dbReference type="ARBA" id="ARBA00004561"/>
    </source>
</evidence>
<dbReference type="InterPro" id="IPR050263">
    <property type="entry name" value="Bact_Fimbrial_Adh_Pro"/>
</dbReference>
<dbReference type="EMBL" id="CAHS01000020">
    <property type="protein sequence ID" value="CCG88401.1"/>
    <property type="molecule type" value="Genomic_DNA"/>
</dbReference>
<sequence length="167" mass="18111">MRNVFLPLTGVMLVLTATCTLAVDTVQFNGLVEQACSLQIVGSPVFMGNYPTSKFSARNTTTEYKNFSINISGCQKSRIALKWGGNTVINNADLLAVDGAKGLGIRIIDQKTNQRAIFNQDPTDNMYITMPDTGIYTFSLSAFYISFQDSVTAGPANASANVELVYN</sequence>
<dbReference type="Gene3D" id="2.60.40.1090">
    <property type="entry name" value="Fimbrial-type adhesion domain"/>
    <property type="match status" value="1"/>
</dbReference>